<dbReference type="EMBL" id="CP047415">
    <property type="protein sequence ID" value="QLL74333.1"/>
    <property type="molecule type" value="Genomic_DNA"/>
</dbReference>
<dbReference type="AlphaFoldDB" id="A0A7H9E9I8"/>
<evidence type="ECO:0000256" key="1">
    <source>
        <dbReference type="SAM" id="MobiDB-lite"/>
    </source>
</evidence>
<evidence type="ECO:0000313" key="2">
    <source>
        <dbReference type="EMBL" id="QLL74333.1"/>
    </source>
</evidence>
<feature type="compositionally biased region" description="Polar residues" evidence="1">
    <location>
        <begin position="26"/>
        <end position="39"/>
    </location>
</feature>
<organism evidence="2 3">
    <name type="scientific">Lactobacillus crispatus</name>
    <dbReference type="NCBI Taxonomy" id="47770"/>
    <lineage>
        <taxon>Bacteria</taxon>
        <taxon>Bacillati</taxon>
        <taxon>Bacillota</taxon>
        <taxon>Bacilli</taxon>
        <taxon>Lactobacillales</taxon>
        <taxon>Lactobacillaceae</taxon>
        <taxon>Lactobacillus</taxon>
    </lineage>
</organism>
<feature type="region of interest" description="Disordered" evidence="1">
    <location>
        <begin position="1"/>
        <end position="124"/>
    </location>
</feature>
<gene>
    <name evidence="2" type="ORF">GTO85_08215</name>
</gene>
<proteinExistence type="predicted"/>
<name>A0A7H9E9I8_9LACO</name>
<sequence>MSEETAETPVASVADAQPIETETEQKNVATPQNEANQENSEQKSLAKNENVEKSKQSVPTPTKDKPAVDTPVTPTDKTADTTQQDKPAETLPADTQTTTPAEPKADPATPVKAAPTSTTEEPKKLADVVPTTLVWISGMVGSRQIDCAGPIELPFALTKPEWPYTTVAPNPAYTNQVFDYGAGKWVPTDAKSQGQLLTDLAKQVTTLKDDSQKHDQTADQSQKMGMQLTKVMMQLSSKVDALNIKIDGMINDKKDGDK</sequence>
<accession>A0A7H9E9I8</accession>
<feature type="compositionally biased region" description="Low complexity" evidence="1">
    <location>
        <begin position="68"/>
        <end position="85"/>
    </location>
</feature>
<feature type="compositionally biased region" description="Basic and acidic residues" evidence="1">
    <location>
        <begin position="40"/>
        <end position="55"/>
    </location>
</feature>
<evidence type="ECO:0000313" key="3">
    <source>
        <dbReference type="Proteomes" id="UP000510660"/>
    </source>
</evidence>
<protein>
    <submittedName>
        <fullName evidence="2">Uncharacterized protein</fullName>
    </submittedName>
</protein>
<dbReference type="RefSeq" id="WP_180860399.1">
    <property type="nucleotide sequence ID" value="NZ_CP047415.1"/>
</dbReference>
<reference evidence="2 3" key="1">
    <citation type="submission" date="2020-01" db="EMBL/GenBank/DDBJ databases">
        <title>Complete and circular genome sequences of six lactobacillus isolates from horses.</title>
        <authorList>
            <person name="Hassan H.M."/>
        </authorList>
    </citation>
    <scope>NUCLEOTIDE SEQUENCE [LARGE SCALE GENOMIC DNA]</scope>
    <source>
        <strain evidence="2 3">1D</strain>
    </source>
</reference>
<dbReference type="Proteomes" id="UP000510660">
    <property type="component" value="Chromosome"/>
</dbReference>